<gene>
    <name evidence="2" type="ORF">ACFPM7_02095</name>
</gene>
<dbReference type="RefSeq" id="WP_378243132.1">
    <property type="nucleotide sequence ID" value="NZ_JBHSKF010000001.1"/>
</dbReference>
<sequence length="437" mass="45725">MVTEAPSRGPRVAALRSVRQTATTTPGRLSVAAAALIALTVVTGVFAAITLQAKKDTLADLVSHREPLAAAAQLIFRSLSDADATAASAFLSGGAEPAALRERYEFDIAQAGAALGKASSDVGADSMAAQQVDVLSRQLPVYTGLIETARANNRQGFPAGAAYLREASGLMRSQILPAAEKLYQINYQRLTAEQEDARSFPWITALLAVALLAALVVTQLWLTRKTNRLINVGLAAATAAVALALIWGTAALLIESTYVRGAERDGSQQVDLLVQARINSLKCRADETLTLVARGDGKSYEEEWAALAPTLAGPDNLLSRAAATASPELAGPINDAVRDAEAWVAAHRKIRELDDSGQYSEAVTLAIGDAPDSAAMAFASLDRNLIAALDAGRAEFTSQTATAENALTGLVPGVIVLALIAGVGTTAGIRARLREYR</sequence>
<comment type="caution">
    <text evidence="2">The sequence shown here is derived from an EMBL/GenBank/DDBJ whole genome shotgun (WGS) entry which is preliminary data.</text>
</comment>
<dbReference type="EMBL" id="JBHSKF010000001">
    <property type="protein sequence ID" value="MFC5285830.1"/>
    <property type="molecule type" value="Genomic_DNA"/>
</dbReference>
<proteinExistence type="predicted"/>
<evidence type="ECO:0008006" key="4">
    <source>
        <dbReference type="Google" id="ProtNLM"/>
    </source>
</evidence>
<evidence type="ECO:0000313" key="3">
    <source>
        <dbReference type="Proteomes" id="UP001596157"/>
    </source>
</evidence>
<feature type="transmembrane region" description="Helical" evidence="1">
    <location>
        <begin position="406"/>
        <end position="429"/>
    </location>
</feature>
<feature type="transmembrane region" description="Helical" evidence="1">
    <location>
        <begin position="29"/>
        <end position="51"/>
    </location>
</feature>
<keyword evidence="3" id="KW-1185">Reference proteome</keyword>
<accession>A0ABW0EJY9</accession>
<keyword evidence="1" id="KW-0472">Membrane</keyword>
<reference evidence="3" key="1">
    <citation type="journal article" date="2019" name="Int. J. Syst. Evol. Microbiol.">
        <title>The Global Catalogue of Microorganisms (GCM) 10K type strain sequencing project: providing services to taxonomists for standard genome sequencing and annotation.</title>
        <authorList>
            <consortium name="The Broad Institute Genomics Platform"/>
            <consortium name="The Broad Institute Genome Sequencing Center for Infectious Disease"/>
            <person name="Wu L."/>
            <person name="Ma J."/>
        </authorList>
    </citation>
    <scope>NUCLEOTIDE SEQUENCE [LARGE SCALE GENOMIC DNA]</scope>
    <source>
        <strain evidence="3">CCUG 59778</strain>
    </source>
</reference>
<name>A0ABW0EJY9_9PSEU</name>
<feature type="transmembrane region" description="Helical" evidence="1">
    <location>
        <begin position="229"/>
        <end position="254"/>
    </location>
</feature>
<dbReference type="Proteomes" id="UP001596157">
    <property type="component" value="Unassembled WGS sequence"/>
</dbReference>
<feature type="transmembrane region" description="Helical" evidence="1">
    <location>
        <begin position="200"/>
        <end position="222"/>
    </location>
</feature>
<protein>
    <recommendedName>
        <fullName evidence="4">Secreted protein</fullName>
    </recommendedName>
</protein>
<evidence type="ECO:0000313" key="2">
    <source>
        <dbReference type="EMBL" id="MFC5285830.1"/>
    </source>
</evidence>
<organism evidence="2 3">
    <name type="scientific">Actinokineospora guangxiensis</name>
    <dbReference type="NCBI Taxonomy" id="1490288"/>
    <lineage>
        <taxon>Bacteria</taxon>
        <taxon>Bacillati</taxon>
        <taxon>Actinomycetota</taxon>
        <taxon>Actinomycetes</taxon>
        <taxon>Pseudonocardiales</taxon>
        <taxon>Pseudonocardiaceae</taxon>
        <taxon>Actinokineospora</taxon>
    </lineage>
</organism>
<keyword evidence="1" id="KW-0812">Transmembrane</keyword>
<keyword evidence="1" id="KW-1133">Transmembrane helix</keyword>
<evidence type="ECO:0000256" key="1">
    <source>
        <dbReference type="SAM" id="Phobius"/>
    </source>
</evidence>